<protein>
    <recommendedName>
        <fullName evidence="6">LNR domain-containing protein</fullName>
    </recommendedName>
</protein>
<evidence type="ECO:0000313" key="5">
    <source>
        <dbReference type="Proteomes" id="UP001162640"/>
    </source>
</evidence>
<reference evidence="5" key="1">
    <citation type="journal article" date="2023" name="Commun. Biol.">
        <title>Genome analysis of Parmales, the sister group of diatoms, reveals the evolutionary specialization of diatoms from phago-mixotrophs to photoautotrophs.</title>
        <authorList>
            <person name="Ban H."/>
            <person name="Sato S."/>
            <person name="Yoshikawa S."/>
            <person name="Yamada K."/>
            <person name="Nakamura Y."/>
            <person name="Ichinomiya M."/>
            <person name="Sato N."/>
            <person name="Blanc-Mathieu R."/>
            <person name="Endo H."/>
            <person name="Kuwata A."/>
            <person name="Ogata H."/>
        </authorList>
    </citation>
    <scope>NUCLEOTIDE SEQUENCE [LARGE SCALE GENOMIC DNA]</scope>
</reference>
<evidence type="ECO:0000256" key="1">
    <source>
        <dbReference type="SAM" id="MobiDB-lite"/>
    </source>
</evidence>
<name>A0A9W7BP52_9STRA</name>
<keyword evidence="2" id="KW-1133">Transmembrane helix</keyword>
<evidence type="ECO:0000313" key="4">
    <source>
        <dbReference type="EMBL" id="GMH90819.1"/>
    </source>
</evidence>
<dbReference type="Proteomes" id="UP001162640">
    <property type="component" value="Unassembled WGS sequence"/>
</dbReference>
<feature type="compositionally biased region" description="Pro residues" evidence="1">
    <location>
        <begin position="644"/>
        <end position="667"/>
    </location>
</feature>
<feature type="transmembrane region" description="Helical" evidence="2">
    <location>
        <begin position="680"/>
        <end position="701"/>
    </location>
</feature>
<keyword evidence="2" id="KW-0812">Transmembrane</keyword>
<keyword evidence="3" id="KW-0732">Signal</keyword>
<sequence>MALNSAMKFLFTQTLLGLTVALSSPLPPLQSHRSLPILNDACEQSFVSCAADTQCMRCLSEVFDQSLDLYDLSEGDTCANMFDALQSAGACDNLIAATSRDLFCTQFLDCQSEGNFDDDTNPDPAGEIDCSTLTECNWNGFREEFISDGVCDHWTAGGNNCYNTEICGYDGGDCCEDKCTSGSEDWASCGSNGFYCADPTSSHCDTEYADTCPSVPTSAPTPTPNCLSNSELFQIKQYDSWGDGWNNAQQTVTNSDGVVKYQGSLEEGTEATVKVCLAPGCYSVAVTSGDWGNEINWEVRKDSGGNVLANGGAPSECEFSVGANFCTNTCDGSAPAPAPIDPFNPTPVDDDEQNNQIQCISQHCQLQVTDCMADVMGCLPCISGQALPFCSSNSKYEALTKCEQCHCIEGMESSCDGSDGGKTCGAQAIAFGGKAVIDWQWCTNIGGVDNMVNDWDENDFGSLDTFESCAHAYHADPVNHGGKKASDCMQILQDAAKDVDDTEKDIVTSIASKLYDHPQEMCDCSSIAFTAVPNCNTFSRFKVLVHETLDACTSLDEVDCDAWKEFSDVCEPRVIAKFGVVDFGKLSQCDYVKNGCDNAGPFPSFRKLDCEGEIKRHNWDFWNAYSEGCALATTEDDDMNDVTPTPPSPTPPSPTPPSPTPPSPTPNVVPDIKPEKKGSGWGTALLVVAVAGGVIGGALFVKKRRDGNAFNAAYRYRPQRDEDAGSELFSGLSVNSGSFKPPSVPPMATHNI</sequence>
<comment type="caution">
    <text evidence="4">The sequence shown here is derived from an EMBL/GenBank/DDBJ whole genome shotgun (WGS) entry which is preliminary data.</text>
</comment>
<evidence type="ECO:0000256" key="3">
    <source>
        <dbReference type="SAM" id="SignalP"/>
    </source>
</evidence>
<keyword evidence="2" id="KW-0472">Membrane</keyword>
<proteinExistence type="predicted"/>
<gene>
    <name evidence="4" type="ORF">TL16_g11879</name>
</gene>
<dbReference type="AlphaFoldDB" id="A0A9W7BP52"/>
<feature type="chain" id="PRO_5040809907" description="LNR domain-containing protein" evidence="3">
    <location>
        <begin position="22"/>
        <end position="752"/>
    </location>
</feature>
<feature type="region of interest" description="Disordered" evidence="1">
    <location>
        <begin position="635"/>
        <end position="676"/>
    </location>
</feature>
<evidence type="ECO:0000256" key="2">
    <source>
        <dbReference type="SAM" id="Phobius"/>
    </source>
</evidence>
<feature type="signal peptide" evidence="3">
    <location>
        <begin position="1"/>
        <end position="21"/>
    </location>
</feature>
<accession>A0A9W7BP52</accession>
<dbReference type="EMBL" id="BLQM01000457">
    <property type="protein sequence ID" value="GMH90819.1"/>
    <property type="molecule type" value="Genomic_DNA"/>
</dbReference>
<evidence type="ECO:0008006" key="6">
    <source>
        <dbReference type="Google" id="ProtNLM"/>
    </source>
</evidence>
<organism evidence="4 5">
    <name type="scientific">Triparma laevis f. inornata</name>
    <dbReference type="NCBI Taxonomy" id="1714386"/>
    <lineage>
        <taxon>Eukaryota</taxon>
        <taxon>Sar</taxon>
        <taxon>Stramenopiles</taxon>
        <taxon>Ochrophyta</taxon>
        <taxon>Bolidophyceae</taxon>
        <taxon>Parmales</taxon>
        <taxon>Triparmaceae</taxon>
        <taxon>Triparma</taxon>
    </lineage>
</organism>